<evidence type="ECO:0000256" key="1">
    <source>
        <dbReference type="ARBA" id="ARBA00004496"/>
    </source>
</evidence>
<dbReference type="InterPro" id="IPR001752">
    <property type="entry name" value="Kinesin_motor_dom"/>
</dbReference>
<dbReference type="GO" id="GO:0007052">
    <property type="term" value="P:mitotic spindle organization"/>
    <property type="evidence" value="ECO:0007669"/>
    <property type="project" value="TreeGrafter"/>
</dbReference>
<feature type="region of interest" description="Disordered" evidence="8">
    <location>
        <begin position="1"/>
        <end position="21"/>
    </location>
</feature>
<evidence type="ECO:0000256" key="6">
    <source>
        <dbReference type="PROSITE-ProRule" id="PRU00283"/>
    </source>
</evidence>
<dbReference type="GO" id="GO:0008017">
    <property type="term" value="F:microtubule binding"/>
    <property type="evidence" value="ECO:0007669"/>
    <property type="project" value="InterPro"/>
</dbReference>
<evidence type="ECO:0000256" key="4">
    <source>
        <dbReference type="ARBA" id="ARBA00022840"/>
    </source>
</evidence>
<feature type="region of interest" description="Disordered" evidence="8">
    <location>
        <begin position="135"/>
        <end position="169"/>
    </location>
</feature>
<feature type="region of interest" description="Disordered" evidence="8">
    <location>
        <begin position="310"/>
        <end position="329"/>
    </location>
</feature>
<protein>
    <recommendedName>
        <fullName evidence="9">Kinesin motor domain-containing protein</fullName>
    </recommendedName>
</protein>
<dbReference type="GO" id="GO:0005737">
    <property type="term" value="C:cytoplasm"/>
    <property type="evidence" value="ECO:0007669"/>
    <property type="project" value="UniProtKB-SubCell"/>
</dbReference>
<dbReference type="GO" id="GO:0005524">
    <property type="term" value="F:ATP binding"/>
    <property type="evidence" value="ECO:0007669"/>
    <property type="project" value="UniProtKB-UniRule"/>
</dbReference>
<organism evidence="10">
    <name type="scientific">Pseudo-nitzschia australis</name>
    <dbReference type="NCBI Taxonomy" id="44445"/>
    <lineage>
        <taxon>Eukaryota</taxon>
        <taxon>Sar</taxon>
        <taxon>Stramenopiles</taxon>
        <taxon>Ochrophyta</taxon>
        <taxon>Bacillariophyta</taxon>
        <taxon>Bacillariophyceae</taxon>
        <taxon>Bacillariophycidae</taxon>
        <taxon>Bacillariales</taxon>
        <taxon>Bacillariaceae</taxon>
        <taxon>Pseudo-nitzschia</taxon>
    </lineage>
</organism>
<keyword evidence="4 6" id="KW-0067">ATP-binding</keyword>
<dbReference type="GO" id="GO:0005875">
    <property type="term" value="C:microtubule associated complex"/>
    <property type="evidence" value="ECO:0007669"/>
    <property type="project" value="TreeGrafter"/>
</dbReference>
<dbReference type="GO" id="GO:0051231">
    <property type="term" value="P:spindle elongation"/>
    <property type="evidence" value="ECO:0007669"/>
    <property type="project" value="TreeGrafter"/>
</dbReference>
<feature type="region of interest" description="Disordered" evidence="8">
    <location>
        <begin position="491"/>
        <end position="511"/>
    </location>
</feature>
<keyword evidence="3 6" id="KW-0547">Nucleotide-binding</keyword>
<dbReference type="GO" id="GO:0007018">
    <property type="term" value="P:microtubule-based movement"/>
    <property type="evidence" value="ECO:0007669"/>
    <property type="project" value="InterPro"/>
</dbReference>
<dbReference type="Pfam" id="PF00225">
    <property type="entry name" value="Kinesin"/>
    <property type="match status" value="1"/>
</dbReference>
<accession>A0A7S4AKE8</accession>
<evidence type="ECO:0000313" key="10">
    <source>
        <dbReference type="EMBL" id="CAE0718606.1"/>
    </source>
</evidence>
<evidence type="ECO:0000256" key="7">
    <source>
        <dbReference type="SAM" id="Coils"/>
    </source>
</evidence>
<name>A0A7S4AKE8_9STRA</name>
<dbReference type="EMBL" id="HBIX01015646">
    <property type="protein sequence ID" value="CAE0718606.1"/>
    <property type="molecule type" value="Transcribed_RNA"/>
</dbReference>
<feature type="coiled-coil region" evidence="7">
    <location>
        <begin position="520"/>
        <end position="596"/>
    </location>
</feature>
<dbReference type="InterPro" id="IPR027640">
    <property type="entry name" value="Kinesin-like_fam"/>
</dbReference>
<dbReference type="PROSITE" id="PS50067">
    <property type="entry name" value="KINESIN_MOTOR_2"/>
    <property type="match status" value="1"/>
</dbReference>
<feature type="binding site" evidence="6">
    <location>
        <begin position="107"/>
        <end position="114"/>
    </location>
    <ligand>
        <name>ATP</name>
        <dbReference type="ChEBI" id="CHEBI:30616"/>
    </ligand>
</feature>
<evidence type="ECO:0000256" key="5">
    <source>
        <dbReference type="ARBA" id="ARBA00023054"/>
    </source>
</evidence>
<keyword evidence="6" id="KW-0505">Motor protein</keyword>
<dbReference type="SUPFAM" id="SSF52540">
    <property type="entry name" value="P-loop containing nucleoside triphosphate hydrolases"/>
    <property type="match status" value="1"/>
</dbReference>
<feature type="compositionally biased region" description="Basic and acidic residues" evidence="8">
    <location>
        <begin position="143"/>
        <end position="165"/>
    </location>
</feature>
<dbReference type="PANTHER" id="PTHR47969">
    <property type="entry name" value="CHROMOSOME-ASSOCIATED KINESIN KIF4A-RELATED"/>
    <property type="match status" value="1"/>
</dbReference>
<feature type="coiled-coil region" evidence="7">
    <location>
        <begin position="853"/>
        <end position="880"/>
    </location>
</feature>
<dbReference type="AlphaFoldDB" id="A0A7S4AKE8"/>
<feature type="compositionally biased region" description="Low complexity" evidence="8">
    <location>
        <begin position="500"/>
        <end position="510"/>
    </location>
</feature>
<gene>
    <name evidence="10" type="ORF">PAUS00366_LOCUS11360</name>
</gene>
<dbReference type="InterPro" id="IPR036961">
    <property type="entry name" value="Kinesin_motor_dom_sf"/>
</dbReference>
<keyword evidence="5 7" id="KW-0175">Coiled coil</keyword>
<reference evidence="10" key="1">
    <citation type="submission" date="2021-01" db="EMBL/GenBank/DDBJ databases">
        <authorList>
            <person name="Corre E."/>
            <person name="Pelletier E."/>
            <person name="Niang G."/>
            <person name="Scheremetjew M."/>
            <person name="Finn R."/>
            <person name="Kale V."/>
            <person name="Holt S."/>
            <person name="Cochrane G."/>
            <person name="Meng A."/>
            <person name="Brown T."/>
            <person name="Cohen L."/>
        </authorList>
    </citation>
    <scope>NUCLEOTIDE SEQUENCE</scope>
    <source>
        <strain evidence="10">10249 10 AB</strain>
    </source>
</reference>
<dbReference type="Gene3D" id="3.40.850.10">
    <property type="entry name" value="Kinesin motor domain"/>
    <property type="match status" value="1"/>
</dbReference>
<dbReference type="PANTHER" id="PTHR47969:SF15">
    <property type="entry name" value="CHROMOSOME-ASSOCIATED KINESIN KIF4A-RELATED"/>
    <property type="match status" value="1"/>
</dbReference>
<keyword evidence="2" id="KW-0963">Cytoplasm</keyword>
<comment type="similarity">
    <text evidence="6">Belongs to the TRAFAC class myosin-kinesin ATPase superfamily. Kinesin family.</text>
</comment>
<dbReference type="GO" id="GO:0003777">
    <property type="term" value="F:microtubule motor activity"/>
    <property type="evidence" value="ECO:0007669"/>
    <property type="project" value="InterPro"/>
</dbReference>
<evidence type="ECO:0000259" key="9">
    <source>
        <dbReference type="PROSITE" id="PS50067"/>
    </source>
</evidence>
<sequence length="944" mass="106177">MEGLPDGVVNGPTAPLPPQQPEPIKVYLRLRPKNKLETMKRGKDCIQLHDDPKKITVDSPRLGEHKFSFDQVFDEFSTQDEVYQDSVSVIPSKLVLQGINSTILAYGQSGSGKTHTLLGEGLGIELNALASGSHHSNDYNYEAEDHPDSREANHLHNRKNLDPKQHPNVTAGMIPRVVADVFDLLYESTSSDTSVEFSIRCSYVEIYLDRIKDLLQPAPRKENLTRVGQTTNYYNENNEACIVGATELCCVCPEDVYAILARGQALRTKAANDTGIDSSRSHAIFTLHLEKTNKVSGEMSRSRLQVFDLAGSQSSPNPKPKAVPTSDSATNVERRMMNASLESFHRIVQTTLQHQQQQRKSQQPSYYYSKPVIPSPLSKVAKILQPSIGGNIYTTMICTGSPSSYSIDETIQTISFAQLLQKVYNAPHVAFQGYTLQGYQMELSLAQQRQQQMSRLIRLIAQECKHGKKKSREPKNSKVWDAVLQIVEADKTTKNESKTNGDGNDNYNGNSSFRISIYEEGEKEKEIRDLRTKLATAENKLRQERTAREKFESAYRDAASELVGIKSQEESFVKHKRRLEEELSIARANNKEVLAEKTEIQHKLRSSQFRENESILFLRQFRTFYFRLLMNKAALGSGNTRNVMEEAKSKIPGAAPDLEDLLDIDKMMVKSGIIESSEIGADTPTADYSPSKDALNKSALEARKAKEREMALIDKELSEEFGTTSSGLTRGQLITCRQKLILSPAGVLAIEREKELERNLFQLSQKCIGLQSSLNAEKSMVQALTGRQGAMTKMKQIQETIMLKTDLERKRNDLQAIVWKMNELHLVNKTLSSKAATREQHSSYLSDYLSDIQTKNQRRLSQIEKEEKRLRDENSGLRNQLDGISLDLWQLGEQLEKAPLWRCSVALSGDFLNFGEAIPDCRLSDGNLTEEEIDGLIEVVQCNA</sequence>
<dbReference type="SMART" id="SM00129">
    <property type="entry name" value="KISc"/>
    <property type="match status" value="1"/>
</dbReference>
<dbReference type="PRINTS" id="PR00380">
    <property type="entry name" value="KINESINHEAVY"/>
</dbReference>
<evidence type="ECO:0000256" key="8">
    <source>
        <dbReference type="SAM" id="MobiDB-lite"/>
    </source>
</evidence>
<proteinExistence type="inferred from homology"/>
<comment type="subcellular location">
    <subcellularLocation>
        <location evidence="1">Cytoplasm</location>
    </subcellularLocation>
</comment>
<dbReference type="InterPro" id="IPR027417">
    <property type="entry name" value="P-loop_NTPase"/>
</dbReference>
<feature type="domain" description="Kinesin motor" evidence="9">
    <location>
        <begin position="23"/>
        <end position="423"/>
    </location>
</feature>
<evidence type="ECO:0000256" key="3">
    <source>
        <dbReference type="ARBA" id="ARBA00022741"/>
    </source>
</evidence>
<evidence type="ECO:0000256" key="2">
    <source>
        <dbReference type="ARBA" id="ARBA00022490"/>
    </source>
</evidence>